<dbReference type="RefSeq" id="WP_085821942.1">
    <property type="nucleotide sequence ID" value="NZ_FWFP01000003.1"/>
</dbReference>
<dbReference type="EMBL" id="FWFP01000003">
    <property type="protein sequence ID" value="SLN33152.1"/>
    <property type="molecule type" value="Genomic_DNA"/>
</dbReference>
<dbReference type="OrthoDB" id="7869902at2"/>
<gene>
    <name evidence="2" type="ORF">RUM8411_01408</name>
</gene>
<keyword evidence="3" id="KW-1185">Reference proteome</keyword>
<keyword evidence="1" id="KW-0472">Membrane</keyword>
<proteinExistence type="predicted"/>
<sequence>MSTSRTINYVALPILLVAAVLGLYWVWGALFLWWLVPSIMTGQTALVFDITRDQDPILFWVVAILWAVFGLMMIAASLFPSYAIWLV</sequence>
<evidence type="ECO:0000313" key="3">
    <source>
        <dbReference type="Proteomes" id="UP000193778"/>
    </source>
</evidence>
<keyword evidence="1" id="KW-0812">Transmembrane</keyword>
<reference evidence="3" key="1">
    <citation type="submission" date="2017-03" db="EMBL/GenBank/DDBJ databases">
        <authorList>
            <person name="Rodrigo-Torres L."/>
            <person name="Arahal R.D."/>
            <person name="Lucena T."/>
        </authorList>
    </citation>
    <scope>NUCLEOTIDE SEQUENCE [LARGE SCALE GENOMIC DNA]</scope>
    <source>
        <strain evidence="3">CECT 8411</strain>
    </source>
</reference>
<name>A0A1X6YWW1_9RHOB</name>
<protein>
    <submittedName>
        <fullName evidence="2">Uncharacterized protein</fullName>
    </submittedName>
</protein>
<organism evidence="2 3">
    <name type="scientific">Ruegeria meonggei</name>
    <dbReference type="NCBI Taxonomy" id="1446476"/>
    <lineage>
        <taxon>Bacteria</taxon>
        <taxon>Pseudomonadati</taxon>
        <taxon>Pseudomonadota</taxon>
        <taxon>Alphaproteobacteria</taxon>
        <taxon>Rhodobacterales</taxon>
        <taxon>Roseobacteraceae</taxon>
        <taxon>Ruegeria</taxon>
    </lineage>
</organism>
<accession>A0A1X6YWW1</accession>
<feature type="transmembrane region" description="Helical" evidence="1">
    <location>
        <begin position="57"/>
        <end position="85"/>
    </location>
</feature>
<evidence type="ECO:0000313" key="2">
    <source>
        <dbReference type="EMBL" id="SLN33152.1"/>
    </source>
</evidence>
<keyword evidence="1" id="KW-1133">Transmembrane helix</keyword>
<evidence type="ECO:0000256" key="1">
    <source>
        <dbReference type="SAM" id="Phobius"/>
    </source>
</evidence>
<dbReference type="AlphaFoldDB" id="A0A1X6YWW1"/>
<dbReference type="Proteomes" id="UP000193778">
    <property type="component" value="Unassembled WGS sequence"/>
</dbReference>